<dbReference type="PANTHER" id="PTHR43557">
    <property type="entry name" value="APOPTOSIS-INDUCING FACTOR 1"/>
    <property type="match status" value="1"/>
</dbReference>
<dbReference type="SUPFAM" id="SSF55424">
    <property type="entry name" value="FAD/NAD-linked reductases, dimerisation (C-terminal) domain"/>
    <property type="match status" value="1"/>
</dbReference>
<reference evidence="7 8" key="1">
    <citation type="submission" date="2014-07" db="EMBL/GenBank/DDBJ databases">
        <title>Genome Sequence of Rhodococcus opacus Strain R7, a Biodegrader of Mono- and Polycyclic Aromatic Hydrocarbons.</title>
        <authorList>
            <person name="Di Gennaro P."/>
            <person name="Zampolli J."/>
            <person name="Presti I."/>
            <person name="Cappelletti M."/>
            <person name="D'Ursi P."/>
            <person name="Orro A."/>
            <person name="Mezzelani A."/>
            <person name="Milanesi L."/>
        </authorList>
    </citation>
    <scope>NUCLEOTIDE SEQUENCE [LARGE SCALE GENOMIC DNA]</scope>
    <source>
        <strain evidence="7 8">R7</strain>
    </source>
</reference>
<gene>
    <name evidence="7" type="ORF">EP51_19555</name>
</gene>
<dbReference type="Pfam" id="PF07992">
    <property type="entry name" value="Pyr_redox_2"/>
    <property type="match status" value="1"/>
</dbReference>
<feature type="domain" description="Reductase C-terminal" evidence="6">
    <location>
        <begin position="321"/>
        <end position="401"/>
    </location>
</feature>
<evidence type="ECO:0000256" key="2">
    <source>
        <dbReference type="ARBA" id="ARBA00022630"/>
    </source>
</evidence>
<comment type="cofactor">
    <cofactor evidence="1">
        <name>FAD</name>
        <dbReference type="ChEBI" id="CHEBI:57692"/>
    </cofactor>
</comment>
<proteinExistence type="predicted"/>
<evidence type="ECO:0000313" key="7">
    <source>
        <dbReference type="EMBL" id="AII06712.1"/>
    </source>
</evidence>
<evidence type="ECO:0000259" key="5">
    <source>
        <dbReference type="Pfam" id="PF07992"/>
    </source>
</evidence>
<dbReference type="eggNOG" id="COG0446">
    <property type="taxonomic scope" value="Bacteria"/>
</dbReference>
<dbReference type="GO" id="GO:0005737">
    <property type="term" value="C:cytoplasm"/>
    <property type="evidence" value="ECO:0007669"/>
    <property type="project" value="TreeGrafter"/>
</dbReference>
<organism evidence="7 8">
    <name type="scientific">Rhodococcus opacus</name>
    <name type="common">Nocardia opaca</name>
    <dbReference type="NCBI Taxonomy" id="37919"/>
    <lineage>
        <taxon>Bacteria</taxon>
        <taxon>Bacillati</taxon>
        <taxon>Actinomycetota</taxon>
        <taxon>Actinomycetes</taxon>
        <taxon>Mycobacteriales</taxon>
        <taxon>Nocardiaceae</taxon>
        <taxon>Rhodococcus</taxon>
    </lineage>
</organism>
<dbReference type="InterPro" id="IPR036188">
    <property type="entry name" value="FAD/NAD-bd_sf"/>
</dbReference>
<name>A0A076END8_RHOOP</name>
<keyword evidence="2" id="KW-0285">Flavoprotein</keyword>
<evidence type="ECO:0000313" key="8">
    <source>
        <dbReference type="Proteomes" id="UP000028488"/>
    </source>
</evidence>
<keyword evidence="4" id="KW-0560">Oxidoreductase</keyword>
<feature type="domain" description="FAD/NAD(P)-binding" evidence="5">
    <location>
        <begin position="6"/>
        <end position="302"/>
    </location>
</feature>
<dbReference type="GO" id="GO:0016651">
    <property type="term" value="F:oxidoreductase activity, acting on NAD(P)H"/>
    <property type="evidence" value="ECO:0007669"/>
    <property type="project" value="TreeGrafter"/>
</dbReference>
<dbReference type="SUPFAM" id="SSF51905">
    <property type="entry name" value="FAD/NAD(P)-binding domain"/>
    <property type="match status" value="2"/>
</dbReference>
<evidence type="ECO:0000256" key="1">
    <source>
        <dbReference type="ARBA" id="ARBA00001974"/>
    </source>
</evidence>
<dbReference type="InterPro" id="IPR016156">
    <property type="entry name" value="FAD/NAD-linked_Rdtase_dimer_sf"/>
</dbReference>
<dbReference type="AlphaFoldDB" id="A0A076END8"/>
<dbReference type="Gene3D" id="3.30.390.30">
    <property type="match status" value="1"/>
</dbReference>
<dbReference type="InterPro" id="IPR028202">
    <property type="entry name" value="Reductase_C"/>
</dbReference>
<evidence type="ECO:0000256" key="4">
    <source>
        <dbReference type="ARBA" id="ARBA00023002"/>
    </source>
</evidence>
<protein>
    <submittedName>
        <fullName evidence="7">Pyridine nucleotide-disulfide oxidoreductase</fullName>
    </submittedName>
</protein>
<dbReference type="EMBL" id="CP008947">
    <property type="protein sequence ID" value="AII06712.1"/>
    <property type="molecule type" value="Genomic_DNA"/>
</dbReference>
<accession>A0A076END8</accession>
<dbReference type="RefSeq" id="WP_128640151.1">
    <property type="nucleotide sequence ID" value="NZ_CP008947.1"/>
</dbReference>
<evidence type="ECO:0000259" key="6">
    <source>
        <dbReference type="Pfam" id="PF14759"/>
    </source>
</evidence>
<dbReference type="InterPro" id="IPR023753">
    <property type="entry name" value="FAD/NAD-binding_dom"/>
</dbReference>
<dbReference type="Proteomes" id="UP000028488">
    <property type="component" value="Chromosome"/>
</dbReference>
<dbReference type="Gene3D" id="3.50.50.60">
    <property type="entry name" value="FAD/NAD(P)-binding domain"/>
    <property type="match status" value="2"/>
</dbReference>
<dbReference type="PRINTS" id="PR00411">
    <property type="entry name" value="PNDRDTASEI"/>
</dbReference>
<dbReference type="Pfam" id="PF14759">
    <property type="entry name" value="Reductase_C"/>
    <property type="match status" value="1"/>
</dbReference>
<dbReference type="PANTHER" id="PTHR43557:SF2">
    <property type="entry name" value="RIESKE DOMAIN-CONTAINING PROTEIN-RELATED"/>
    <property type="match status" value="1"/>
</dbReference>
<keyword evidence="3" id="KW-0274">FAD</keyword>
<dbReference type="PRINTS" id="PR00368">
    <property type="entry name" value="FADPNR"/>
</dbReference>
<sequence length="413" mass="43627">MTLNTIVTIGAGQTAAVAARTLRRRGFDGRILLVGDEPYAPYQRPPLSKEFLAGQEDRESLMLLPDAWRDTQNVELLTGTTVTRIDASGGSVELSDGRSLAADAVLVATGGRPRTIPVNGPAPERVHYLRTIDDAERLAAHLRPGVGLVLIGGGFVGLEIAATARTLGADVTVLEADAVPLARILGPEMGEVCTRLQRDNGVTVRGGVRVDTVTTRTDGVLIALEGGEVLQADVVVVGIGIVPNVEVAQASGLAVDGGILVDAQGRTSVPHVYAAGDVAARFSDAAGRHVRVEHFDNASKQGAATANLMLGRVGVVDPAHWFWSDQFGKNIQFTGTARYTDLVLRGSADDGEFTAFYLDSGVVRGAFTLDRGDEISAARELIGRSIAPARLADQDVDLFDLMDEDDEELVTVS</sequence>
<dbReference type="InterPro" id="IPR050446">
    <property type="entry name" value="FAD-oxidoreductase/Apoptosis"/>
</dbReference>
<evidence type="ECO:0000256" key="3">
    <source>
        <dbReference type="ARBA" id="ARBA00022827"/>
    </source>
</evidence>